<proteinExistence type="predicted"/>
<keyword evidence="1" id="KW-0472">Membrane</keyword>
<dbReference type="AlphaFoldDB" id="A0AAW6GR84"/>
<protein>
    <submittedName>
        <fullName evidence="2">Uncharacterized protein</fullName>
    </submittedName>
</protein>
<reference evidence="2" key="1">
    <citation type="submission" date="2022-10" db="EMBL/GenBank/DDBJ databases">
        <title>Human gut microbiome strain richness.</title>
        <authorList>
            <person name="Chen-Liaw A."/>
        </authorList>
    </citation>
    <scope>NUCLEOTIDE SEQUENCE</scope>
    <source>
        <strain evidence="2">1001713st2_A4_1001713B170214_170313</strain>
    </source>
</reference>
<comment type="caution">
    <text evidence="2">The sequence shown here is derived from an EMBL/GenBank/DDBJ whole genome shotgun (WGS) entry which is preliminary data.</text>
</comment>
<keyword evidence="1" id="KW-0812">Transmembrane</keyword>
<gene>
    <name evidence="2" type="ORF">POZ24_14635</name>
</gene>
<dbReference type="RefSeq" id="WP_165859166.1">
    <property type="nucleotide sequence ID" value="NZ_JADPCT010000436.1"/>
</dbReference>
<evidence type="ECO:0000313" key="2">
    <source>
        <dbReference type="EMBL" id="MDC1881252.1"/>
    </source>
</evidence>
<feature type="transmembrane region" description="Helical" evidence="1">
    <location>
        <begin position="6"/>
        <end position="24"/>
    </location>
</feature>
<organism evidence="2 3">
    <name type="scientific">Bacteroides uniformis</name>
    <dbReference type="NCBI Taxonomy" id="820"/>
    <lineage>
        <taxon>Bacteria</taxon>
        <taxon>Pseudomonadati</taxon>
        <taxon>Bacteroidota</taxon>
        <taxon>Bacteroidia</taxon>
        <taxon>Bacteroidales</taxon>
        <taxon>Bacteroidaceae</taxon>
        <taxon>Bacteroides</taxon>
    </lineage>
</organism>
<dbReference type="Proteomes" id="UP001213309">
    <property type="component" value="Unassembled WGS sequence"/>
</dbReference>
<evidence type="ECO:0000313" key="3">
    <source>
        <dbReference type="Proteomes" id="UP001213309"/>
    </source>
</evidence>
<evidence type="ECO:0000256" key="1">
    <source>
        <dbReference type="SAM" id="Phobius"/>
    </source>
</evidence>
<dbReference type="EMBL" id="JAQNSG010000013">
    <property type="protein sequence ID" value="MDC1881252.1"/>
    <property type="molecule type" value="Genomic_DNA"/>
</dbReference>
<accession>A0AAW6GR84</accession>
<sequence length="54" mass="5708">MIAAIFTILYKGISFINIVTIIIAKKQISPLGSSLAPMSGIFVATKEKIAAIAE</sequence>
<name>A0AAW6GR84_BACUN</name>
<keyword evidence="1" id="KW-1133">Transmembrane helix</keyword>